<accession>A0A4R5VJ13</accession>
<dbReference type="Gene3D" id="3.30.1540.10">
    <property type="entry name" value="formyl-coa transferase, domain 3"/>
    <property type="match status" value="1"/>
</dbReference>
<dbReference type="InterPro" id="IPR044855">
    <property type="entry name" value="CoA-Trfase_III_dom3_sf"/>
</dbReference>
<gene>
    <name evidence="2" type="ORF">E1832_00270</name>
</gene>
<dbReference type="PANTHER" id="PTHR48207">
    <property type="entry name" value="SUCCINATE--HYDROXYMETHYLGLUTARATE COA-TRANSFERASE"/>
    <property type="match status" value="1"/>
</dbReference>
<evidence type="ECO:0000256" key="1">
    <source>
        <dbReference type="ARBA" id="ARBA00022679"/>
    </source>
</evidence>
<dbReference type="AlphaFoldDB" id="A0A4R5VJ13"/>
<evidence type="ECO:0000313" key="2">
    <source>
        <dbReference type="EMBL" id="TDK53721.1"/>
    </source>
</evidence>
<dbReference type="InterPro" id="IPR023606">
    <property type="entry name" value="CoA-Trfase_III_dom_1_sf"/>
</dbReference>
<keyword evidence="3" id="KW-1185">Reference proteome</keyword>
<dbReference type="SUPFAM" id="SSF89796">
    <property type="entry name" value="CoA-transferase family III (CaiB/BaiF)"/>
    <property type="match status" value="1"/>
</dbReference>
<organism evidence="2 3">
    <name type="scientific">Antarcticimicrobium luteum</name>
    <dbReference type="NCBI Taxonomy" id="2547397"/>
    <lineage>
        <taxon>Bacteria</taxon>
        <taxon>Pseudomonadati</taxon>
        <taxon>Pseudomonadota</taxon>
        <taxon>Alphaproteobacteria</taxon>
        <taxon>Rhodobacterales</taxon>
        <taxon>Paracoccaceae</taxon>
        <taxon>Antarcticimicrobium</taxon>
    </lineage>
</organism>
<evidence type="ECO:0000313" key="3">
    <source>
        <dbReference type="Proteomes" id="UP000295301"/>
    </source>
</evidence>
<dbReference type="PANTHER" id="PTHR48207:SF3">
    <property type="entry name" value="SUCCINATE--HYDROXYMETHYLGLUTARATE COA-TRANSFERASE"/>
    <property type="match status" value="1"/>
</dbReference>
<dbReference type="GO" id="GO:0008410">
    <property type="term" value="F:CoA-transferase activity"/>
    <property type="evidence" value="ECO:0007669"/>
    <property type="project" value="TreeGrafter"/>
</dbReference>
<dbReference type="Proteomes" id="UP000295301">
    <property type="component" value="Unassembled WGS sequence"/>
</dbReference>
<comment type="caution">
    <text evidence="2">The sequence shown here is derived from an EMBL/GenBank/DDBJ whole genome shotgun (WGS) entry which is preliminary data.</text>
</comment>
<dbReference type="InterPro" id="IPR003673">
    <property type="entry name" value="CoA-Trfase_fam_III"/>
</dbReference>
<name>A0A4R5VJ13_9RHOB</name>
<dbReference type="Gene3D" id="3.40.50.10540">
    <property type="entry name" value="Crotonobetainyl-coa:carnitine coa-transferase, domain 1"/>
    <property type="match status" value="1"/>
</dbReference>
<dbReference type="Pfam" id="PF02515">
    <property type="entry name" value="CoA_transf_3"/>
    <property type="match status" value="1"/>
</dbReference>
<dbReference type="EMBL" id="SMUV01000018">
    <property type="protein sequence ID" value="TDK53721.1"/>
    <property type="molecule type" value="Genomic_DNA"/>
</dbReference>
<dbReference type="RefSeq" id="WP_133357792.1">
    <property type="nucleotide sequence ID" value="NZ_SMUV01000018.1"/>
</dbReference>
<protein>
    <submittedName>
        <fullName evidence="2">CoA transferase</fullName>
    </submittedName>
</protein>
<reference evidence="2 3" key="1">
    <citation type="submission" date="2019-03" db="EMBL/GenBank/DDBJ databases">
        <title>Ruegeria lutea sp. nov., a novel strain, isolated from marine sediment, the Masan Bay, South Korea.</title>
        <authorList>
            <person name="Kim J."/>
            <person name="Kim D.-Y."/>
            <person name="Lee S.-S."/>
        </authorList>
    </citation>
    <scope>NUCLEOTIDE SEQUENCE [LARGE SCALE GENOMIC DNA]</scope>
    <source>
        <strain evidence="2 3">318-1</strain>
    </source>
</reference>
<dbReference type="InterPro" id="IPR050483">
    <property type="entry name" value="CoA-transferase_III_domain"/>
</dbReference>
<proteinExistence type="predicted"/>
<keyword evidence="1 2" id="KW-0808">Transferase</keyword>
<sequence length="374" mass="41248">MTDNQTAPRPFSGLRVVDFSTLIAGPYGTRYLADLGAEVIKIETPEGDYLRTQAPLRDGHSTYFGQLNCGKKSVALNLKDPDTIAELKKLIATADVLVENFRPGVMARFGLDFETLAALNPRLIYCSVSGFGQGGLGAGRPAYAQTIHATSGLELVNLRYQDELTRPANSCLFYADVLSAVYAFSAINAALYHREKTGKGQFIDVSLLESTMNLMPYDVQEAQFPAPISRPVYKPVRSSDGFVILMPNTQRNFVQMVQAMGHPEWAEDERFCDVMARYNNYPALLAQLETWTMQHTSVECEEILTAASVPCARYRTIAEALEDPLFAERGAFQTVSDPAGEYLVTNLPFKMSQAETAAVPTVSEVGEYKLSDFL</sequence>
<dbReference type="OrthoDB" id="9806585at2"/>